<dbReference type="PRINTS" id="PR00033">
    <property type="entry name" value="HTHASNC"/>
</dbReference>
<protein>
    <submittedName>
        <fullName evidence="6">DNA-binding Lrp family transcriptional regulator</fullName>
    </submittedName>
</protein>
<dbReference type="Gene3D" id="1.10.10.10">
    <property type="entry name" value="Winged helix-like DNA-binding domain superfamily/Winged helix DNA-binding domain"/>
    <property type="match status" value="1"/>
</dbReference>
<dbReference type="Pfam" id="PF13412">
    <property type="entry name" value="HTH_24"/>
    <property type="match status" value="1"/>
</dbReference>
<keyword evidence="1" id="KW-0805">Transcription regulation</keyword>
<dbReference type="GO" id="GO:0043200">
    <property type="term" value="P:response to amino acid"/>
    <property type="evidence" value="ECO:0007669"/>
    <property type="project" value="TreeGrafter"/>
</dbReference>
<evidence type="ECO:0000256" key="2">
    <source>
        <dbReference type="ARBA" id="ARBA00023125"/>
    </source>
</evidence>
<dbReference type="InterPro" id="IPR036390">
    <property type="entry name" value="WH_DNA-bd_sf"/>
</dbReference>
<dbReference type="GO" id="GO:0005829">
    <property type="term" value="C:cytosol"/>
    <property type="evidence" value="ECO:0007669"/>
    <property type="project" value="TreeGrafter"/>
</dbReference>
<dbReference type="InterPro" id="IPR019887">
    <property type="entry name" value="Tscrpt_reg_AsnC/Lrp_C"/>
</dbReference>
<dbReference type="InterPro" id="IPR036388">
    <property type="entry name" value="WH-like_DNA-bd_sf"/>
</dbReference>
<name>A0A562KVZ3_9BRAD</name>
<keyword evidence="7" id="KW-1185">Reference proteome</keyword>
<dbReference type="InterPro" id="IPR000485">
    <property type="entry name" value="AsnC-type_HTH_dom"/>
</dbReference>
<dbReference type="EMBL" id="VLKL01000017">
    <property type="protein sequence ID" value="TWH99581.1"/>
    <property type="molecule type" value="Genomic_DNA"/>
</dbReference>
<dbReference type="SMART" id="SM00344">
    <property type="entry name" value="HTH_ASNC"/>
    <property type="match status" value="1"/>
</dbReference>
<gene>
    <name evidence="6" type="ORF">IQ17_05299</name>
</gene>
<evidence type="ECO:0000256" key="3">
    <source>
        <dbReference type="ARBA" id="ARBA00023163"/>
    </source>
</evidence>
<sequence length="180" mass="19825">MDQFDVKLLQALQSNGRLSNFELADVVGLSSSQCSRRRAALEDAGTIASYHAHLDRGALGLGIVVFVQVTLATHSPDNSRRFSKLIESLEEVQEAYALTGEADYLIKITITDLKALSRLLNDVFLPHDSVAHVRSSIVLDCLKQTARLPLGHLIPVETSKPRPAMNSRARGEGRRRPRKA</sequence>
<dbReference type="InterPro" id="IPR011008">
    <property type="entry name" value="Dimeric_a/b-barrel"/>
</dbReference>
<dbReference type="InterPro" id="IPR019888">
    <property type="entry name" value="Tscrpt_reg_AsnC-like"/>
</dbReference>
<dbReference type="GO" id="GO:0043565">
    <property type="term" value="F:sequence-specific DNA binding"/>
    <property type="evidence" value="ECO:0007669"/>
    <property type="project" value="InterPro"/>
</dbReference>
<dbReference type="OrthoDB" id="9812082at2"/>
<dbReference type="PANTHER" id="PTHR30154:SF46">
    <property type="entry name" value="TRANSCRIPTIONAL REGULATORY PROTEIN"/>
    <property type="match status" value="1"/>
</dbReference>
<reference evidence="6 7" key="1">
    <citation type="journal article" date="2015" name="Stand. Genomic Sci.">
        <title>Genomic Encyclopedia of Bacterial and Archaeal Type Strains, Phase III: the genomes of soil and plant-associated and newly described type strains.</title>
        <authorList>
            <person name="Whitman W.B."/>
            <person name="Woyke T."/>
            <person name="Klenk H.P."/>
            <person name="Zhou Y."/>
            <person name="Lilburn T.G."/>
            <person name="Beck B.J."/>
            <person name="De Vos P."/>
            <person name="Vandamme P."/>
            <person name="Eisen J.A."/>
            <person name="Garrity G."/>
            <person name="Hugenholtz P."/>
            <person name="Kyrpides N.C."/>
        </authorList>
    </citation>
    <scope>NUCLEOTIDE SEQUENCE [LARGE SCALE GENOMIC DNA]</scope>
    <source>
        <strain evidence="6 7">CGMCC 1.10947</strain>
    </source>
</reference>
<dbReference type="SUPFAM" id="SSF46785">
    <property type="entry name" value="Winged helix' DNA-binding domain"/>
    <property type="match status" value="1"/>
</dbReference>
<dbReference type="PANTHER" id="PTHR30154">
    <property type="entry name" value="LEUCINE-RESPONSIVE REGULATORY PROTEIN"/>
    <property type="match status" value="1"/>
</dbReference>
<organism evidence="6 7">
    <name type="scientific">Bradyrhizobium daqingense</name>
    <dbReference type="NCBI Taxonomy" id="993502"/>
    <lineage>
        <taxon>Bacteria</taxon>
        <taxon>Pseudomonadati</taxon>
        <taxon>Pseudomonadota</taxon>
        <taxon>Alphaproteobacteria</taxon>
        <taxon>Hyphomicrobiales</taxon>
        <taxon>Nitrobacteraceae</taxon>
        <taxon>Bradyrhizobium</taxon>
    </lineage>
</organism>
<dbReference type="Proteomes" id="UP000317176">
    <property type="component" value="Unassembled WGS sequence"/>
</dbReference>
<dbReference type="Gene3D" id="3.30.70.920">
    <property type="match status" value="1"/>
</dbReference>
<dbReference type="PROSITE" id="PS50956">
    <property type="entry name" value="HTH_ASNC_2"/>
    <property type="match status" value="1"/>
</dbReference>
<evidence type="ECO:0000256" key="1">
    <source>
        <dbReference type="ARBA" id="ARBA00023015"/>
    </source>
</evidence>
<dbReference type="RefSeq" id="WP_145639830.1">
    <property type="nucleotide sequence ID" value="NZ_CP088014.1"/>
</dbReference>
<evidence type="ECO:0000313" key="7">
    <source>
        <dbReference type="Proteomes" id="UP000317176"/>
    </source>
</evidence>
<evidence type="ECO:0000259" key="5">
    <source>
        <dbReference type="PROSITE" id="PS50956"/>
    </source>
</evidence>
<dbReference type="AlphaFoldDB" id="A0A562KVZ3"/>
<comment type="caution">
    <text evidence="6">The sequence shown here is derived from an EMBL/GenBank/DDBJ whole genome shotgun (WGS) entry which is preliminary data.</text>
</comment>
<evidence type="ECO:0000256" key="4">
    <source>
        <dbReference type="SAM" id="MobiDB-lite"/>
    </source>
</evidence>
<accession>A0A562KVZ3</accession>
<evidence type="ECO:0000313" key="6">
    <source>
        <dbReference type="EMBL" id="TWH99581.1"/>
    </source>
</evidence>
<feature type="region of interest" description="Disordered" evidence="4">
    <location>
        <begin position="156"/>
        <end position="180"/>
    </location>
</feature>
<proteinExistence type="predicted"/>
<keyword evidence="3" id="KW-0804">Transcription</keyword>
<keyword evidence="2 6" id="KW-0238">DNA-binding</keyword>
<dbReference type="Pfam" id="PF01037">
    <property type="entry name" value="AsnC_trans_reg"/>
    <property type="match status" value="1"/>
</dbReference>
<feature type="domain" description="HTH asnC-type" evidence="5">
    <location>
        <begin position="1"/>
        <end position="62"/>
    </location>
</feature>
<dbReference type="SUPFAM" id="SSF54909">
    <property type="entry name" value="Dimeric alpha+beta barrel"/>
    <property type="match status" value="1"/>
</dbReference>